<organism evidence="4">
    <name type="scientific">Salpingoeca rosetta (strain ATCC 50818 / BSB-021)</name>
    <dbReference type="NCBI Taxonomy" id="946362"/>
    <lineage>
        <taxon>Eukaryota</taxon>
        <taxon>Choanoflagellata</taxon>
        <taxon>Craspedida</taxon>
        <taxon>Salpingoecidae</taxon>
        <taxon>Salpingoeca</taxon>
    </lineage>
</organism>
<evidence type="ECO:0000256" key="1">
    <source>
        <dbReference type="SAM" id="MobiDB-lite"/>
    </source>
</evidence>
<dbReference type="KEGG" id="sre:PTSG_11249"/>
<feature type="region of interest" description="Disordered" evidence="1">
    <location>
        <begin position="1"/>
        <end position="30"/>
    </location>
</feature>
<dbReference type="OrthoDB" id="5971555at2759"/>
<dbReference type="Pfam" id="PF25273">
    <property type="entry name" value="DUF7869"/>
    <property type="match status" value="1"/>
</dbReference>
<feature type="compositionally biased region" description="Basic and acidic residues" evidence="1">
    <location>
        <begin position="15"/>
        <end position="26"/>
    </location>
</feature>
<feature type="region of interest" description="Disordered" evidence="1">
    <location>
        <begin position="98"/>
        <end position="133"/>
    </location>
</feature>
<feature type="compositionally biased region" description="Pro residues" evidence="1">
    <location>
        <begin position="701"/>
        <end position="716"/>
    </location>
</feature>
<feature type="domain" description="DUF7869" evidence="2">
    <location>
        <begin position="441"/>
        <end position="622"/>
    </location>
</feature>
<feature type="compositionally biased region" description="Basic residues" evidence="1">
    <location>
        <begin position="209"/>
        <end position="218"/>
    </location>
</feature>
<name>F2USV5_SALR5</name>
<feature type="region of interest" description="Disordered" evidence="1">
    <location>
        <begin position="696"/>
        <end position="732"/>
    </location>
</feature>
<keyword evidence="4" id="KW-1185">Reference proteome</keyword>
<feature type="compositionally biased region" description="Basic and acidic residues" evidence="1">
    <location>
        <begin position="99"/>
        <end position="112"/>
    </location>
</feature>
<dbReference type="InterPro" id="IPR057191">
    <property type="entry name" value="DUF7869"/>
</dbReference>
<protein>
    <recommendedName>
        <fullName evidence="2">DUF7869 domain-containing protein</fullName>
    </recommendedName>
</protein>
<dbReference type="InParanoid" id="F2USV5"/>
<dbReference type="Proteomes" id="UP000007799">
    <property type="component" value="Unassembled WGS sequence"/>
</dbReference>
<dbReference type="PANTHER" id="PTHR34415:SF1">
    <property type="entry name" value="INTEGRASE CATALYTIC DOMAIN-CONTAINING PROTEIN"/>
    <property type="match status" value="1"/>
</dbReference>
<dbReference type="AlphaFoldDB" id="F2USV5"/>
<evidence type="ECO:0000313" key="4">
    <source>
        <dbReference type="Proteomes" id="UP000007799"/>
    </source>
</evidence>
<feature type="compositionally biased region" description="Acidic residues" evidence="1">
    <location>
        <begin position="113"/>
        <end position="132"/>
    </location>
</feature>
<gene>
    <name evidence="3" type="ORF">PTSG_11249</name>
</gene>
<reference evidence="3" key="1">
    <citation type="submission" date="2009-08" db="EMBL/GenBank/DDBJ databases">
        <title>Annotation of Salpingoeca rosetta.</title>
        <authorList>
            <consortium name="The Broad Institute Genome Sequencing Platform"/>
            <person name="Russ C."/>
            <person name="Cuomo C."/>
            <person name="Burger G."/>
            <person name="Gray M.W."/>
            <person name="Holland P.W.H."/>
            <person name="King N."/>
            <person name="Lang F.B.F."/>
            <person name="Roger A.J."/>
            <person name="Ruiz-Trillo I."/>
            <person name="Young S.K."/>
            <person name="Zeng Q."/>
            <person name="Gargeya S."/>
            <person name="Alvarado L."/>
            <person name="Berlin A."/>
            <person name="Chapman S.B."/>
            <person name="Chen Z."/>
            <person name="Freedman E."/>
            <person name="Gellesch M."/>
            <person name="Goldberg J."/>
            <person name="Griggs A."/>
            <person name="Gujja S."/>
            <person name="Heilman E."/>
            <person name="Heiman D."/>
            <person name="Howarth C."/>
            <person name="Mehta T."/>
            <person name="Neiman D."/>
            <person name="Pearson M."/>
            <person name="Roberts A."/>
            <person name="Saif S."/>
            <person name="Shea T."/>
            <person name="Shenoy N."/>
            <person name="Sisk P."/>
            <person name="Stolte C."/>
            <person name="Sykes S."/>
            <person name="White J."/>
            <person name="Yandava C."/>
            <person name="Haas B."/>
            <person name="Nusbaum C."/>
            <person name="Birren B."/>
        </authorList>
    </citation>
    <scope>NUCLEOTIDE SEQUENCE [LARGE SCALE GENOMIC DNA]</scope>
    <source>
        <strain evidence="3">ATCC 50818</strain>
    </source>
</reference>
<accession>F2USV5</accession>
<dbReference type="RefSeq" id="XP_004987748.1">
    <property type="nucleotide sequence ID" value="XM_004987691.1"/>
</dbReference>
<dbReference type="PANTHER" id="PTHR34415">
    <property type="entry name" value="INTEGRASE CATALYTIC DOMAIN-CONTAINING PROTEIN"/>
    <property type="match status" value="1"/>
</dbReference>
<sequence length="732" mass="81468">MMDSAALRLPLGGSDGERGEGAERWPDVALPPSGEIAQSVDELVHRLTDTEFDLPDLPGVDAALVNELRHALQHMRTSYTVSGTSAFDARPKSSTALHDATHCTQDESHDSSACEDDDHDEMVDDEDDDADTSAEHARIYRQQRTAPPTHAIEKKCKCASGTCLDSLPRSTVQQIRAEYDRLSQHAKRIACQSLLATCVSGAAGTPPKGKPRKSRAKRHHDDSVPVTAHRLRPKYCVLGATLCKTSFMKVTGMGSRMIANALQDLRNEHVVPTPTKRPGNTKNVKHPRTKFALAVIDAIARVDGLPNPGQRGPMLLLPVDKTKKAMHEDYLRVHKDTSPSTTGGDALSYGDFVYVWRRHMPWVVSDKLRTDLCNRCMELRRTKNHVQLKLHLLPTRLERAFYHAHARFAALHANTLALSMDKAGTCRLPHLTQEPKDICYTTGLAVDVFGIANLGTAHQVNYVVPETQRAMVQGADFMVSLLHHVLEGYPEAERVYILADSTAAQNKNNCVMQYLSARSVLRHQEIILHFMIPGHTKAANDAHFGVFKHALKNKDVYNPRQFMEVIDGSSRTNSAVDASTVKQSAFSQSFERAGARRIAGISDFHHFWFRPSAPGAVQLRARASEEWYAYTTLFRPSSISEDLFSHVAPLERFHISKERQQDLRALRDKHLTHLSHEDQQNFFPDGYEAQFNDVRAQASPLLPPLPPPPPPPPPSPHQSAVTRHVATHDNAT</sequence>
<dbReference type="EMBL" id="GL832996">
    <property type="protein sequence ID" value="EGD81214.1"/>
    <property type="molecule type" value="Genomic_DNA"/>
</dbReference>
<feature type="region of interest" description="Disordered" evidence="1">
    <location>
        <begin position="202"/>
        <end position="225"/>
    </location>
</feature>
<proteinExistence type="predicted"/>
<dbReference type="GeneID" id="16068272"/>
<evidence type="ECO:0000259" key="2">
    <source>
        <dbReference type="Pfam" id="PF25273"/>
    </source>
</evidence>
<evidence type="ECO:0000313" key="3">
    <source>
        <dbReference type="EMBL" id="EGD81214.1"/>
    </source>
</evidence>